<keyword evidence="3" id="KW-1185">Reference proteome</keyword>
<proteinExistence type="predicted"/>
<dbReference type="Proteomes" id="UP000198885">
    <property type="component" value="Unassembled WGS sequence"/>
</dbReference>
<dbReference type="RefSeq" id="WP_092690093.1">
    <property type="nucleotide sequence ID" value="NZ_FOGU01000003.1"/>
</dbReference>
<keyword evidence="1" id="KW-0472">Membrane</keyword>
<dbReference type="InterPro" id="IPR011088">
    <property type="entry name" value="Phage_phiNM3_A0EWY4"/>
</dbReference>
<gene>
    <name evidence="2" type="ORF">SAMN04490244_103163</name>
</gene>
<keyword evidence="1" id="KW-0812">Transmembrane</keyword>
<evidence type="ECO:0008006" key="4">
    <source>
        <dbReference type="Google" id="ProtNLM"/>
    </source>
</evidence>
<dbReference type="OrthoDB" id="5354324at2"/>
<feature type="transmembrane region" description="Helical" evidence="1">
    <location>
        <begin position="147"/>
        <end position="166"/>
    </location>
</feature>
<keyword evidence="1" id="KW-1133">Transmembrane helix</keyword>
<reference evidence="2 3" key="1">
    <citation type="submission" date="2016-10" db="EMBL/GenBank/DDBJ databases">
        <authorList>
            <person name="de Groot N.N."/>
        </authorList>
    </citation>
    <scope>NUCLEOTIDE SEQUENCE [LARGE SCALE GENOMIC DNA]</scope>
    <source>
        <strain evidence="2 3">DSM 23042</strain>
    </source>
</reference>
<dbReference type="Pfam" id="PF07509">
    <property type="entry name" value="DUF1523"/>
    <property type="match status" value="1"/>
</dbReference>
<sequence>MLYVKWTIRIVVLLLLAAFLHYTLPQRDVVRIADTYERRIDPGNNAVFWSRANTGNAQNDNRDVFFVQTIQADGDPMVYRNEDTGWGWPPYLKFDSASLQTRAADLRSTGDEPQWVVLRHYGWRMDILSVFPNALGIRPVDSPDVELFPWGNIVRIVVIVLLILTIRRLLIMFRQSNIDPLTDGDPSTKPSWWPGRRR</sequence>
<organism evidence="2 3">
    <name type="scientific">Tranquillimonas rosea</name>
    <dbReference type="NCBI Taxonomy" id="641238"/>
    <lineage>
        <taxon>Bacteria</taxon>
        <taxon>Pseudomonadati</taxon>
        <taxon>Pseudomonadota</taxon>
        <taxon>Alphaproteobacteria</taxon>
        <taxon>Rhodobacterales</taxon>
        <taxon>Roseobacteraceae</taxon>
        <taxon>Tranquillimonas</taxon>
    </lineage>
</organism>
<protein>
    <recommendedName>
        <fullName evidence="4">DUF1523 family protein</fullName>
    </recommendedName>
</protein>
<dbReference type="AlphaFoldDB" id="A0A1H9SE01"/>
<accession>A0A1H9SE01</accession>
<dbReference type="STRING" id="641238.SAMN04490244_103163"/>
<name>A0A1H9SE01_9RHOB</name>
<evidence type="ECO:0000313" key="3">
    <source>
        <dbReference type="Proteomes" id="UP000198885"/>
    </source>
</evidence>
<evidence type="ECO:0000256" key="1">
    <source>
        <dbReference type="SAM" id="Phobius"/>
    </source>
</evidence>
<evidence type="ECO:0000313" key="2">
    <source>
        <dbReference type="EMBL" id="SER83270.1"/>
    </source>
</evidence>
<dbReference type="EMBL" id="FOGU01000003">
    <property type="protein sequence ID" value="SER83270.1"/>
    <property type="molecule type" value="Genomic_DNA"/>
</dbReference>